<keyword evidence="1" id="KW-0732">Signal</keyword>
<proteinExistence type="predicted"/>
<dbReference type="InterPro" id="IPR021986">
    <property type="entry name" value="Spherulin4"/>
</dbReference>
<keyword evidence="3" id="KW-1185">Reference proteome</keyword>
<name>A0A8K0VRP2_9PLEO</name>
<dbReference type="OrthoDB" id="5342184at2759"/>
<reference evidence="2" key="1">
    <citation type="journal article" date="2021" name="Nat. Commun.">
        <title>Genetic determinants of endophytism in the Arabidopsis root mycobiome.</title>
        <authorList>
            <person name="Mesny F."/>
            <person name="Miyauchi S."/>
            <person name="Thiergart T."/>
            <person name="Pickel B."/>
            <person name="Atanasova L."/>
            <person name="Karlsson M."/>
            <person name="Huettel B."/>
            <person name="Barry K.W."/>
            <person name="Haridas S."/>
            <person name="Chen C."/>
            <person name="Bauer D."/>
            <person name="Andreopoulos W."/>
            <person name="Pangilinan J."/>
            <person name="LaButti K."/>
            <person name="Riley R."/>
            <person name="Lipzen A."/>
            <person name="Clum A."/>
            <person name="Drula E."/>
            <person name="Henrissat B."/>
            <person name="Kohler A."/>
            <person name="Grigoriev I.V."/>
            <person name="Martin F.M."/>
            <person name="Hacquard S."/>
        </authorList>
    </citation>
    <scope>NUCLEOTIDE SEQUENCE</scope>
    <source>
        <strain evidence="2">MPI-SDFR-AT-0120</strain>
    </source>
</reference>
<accession>A0A8K0VRP2</accession>
<evidence type="ECO:0000313" key="3">
    <source>
        <dbReference type="Proteomes" id="UP000813461"/>
    </source>
</evidence>
<dbReference type="AlphaFoldDB" id="A0A8K0VRP2"/>
<gene>
    <name evidence="2" type="ORF">FB567DRAFT_615328</name>
</gene>
<dbReference type="Pfam" id="PF12138">
    <property type="entry name" value="Spherulin4"/>
    <property type="match status" value="1"/>
</dbReference>
<evidence type="ECO:0000313" key="2">
    <source>
        <dbReference type="EMBL" id="KAH7068545.1"/>
    </source>
</evidence>
<evidence type="ECO:0000256" key="1">
    <source>
        <dbReference type="SAM" id="SignalP"/>
    </source>
</evidence>
<comment type="caution">
    <text evidence="2">The sequence shown here is derived from an EMBL/GenBank/DDBJ whole genome shotgun (WGS) entry which is preliminary data.</text>
</comment>
<protein>
    <submittedName>
        <fullName evidence="2">Spherulation-specific family 4</fullName>
    </submittedName>
</protein>
<dbReference type="PANTHER" id="PTHR35040">
    <property type="match status" value="1"/>
</dbReference>
<dbReference type="EMBL" id="JAGMVJ010000032">
    <property type="protein sequence ID" value="KAH7068545.1"/>
    <property type="molecule type" value="Genomic_DNA"/>
</dbReference>
<dbReference type="PANTHER" id="PTHR35040:SF7">
    <property type="entry name" value="FIBRONECTIN TYPE-III DOMAIN-CONTAINING PROTEIN-RELATED"/>
    <property type="match status" value="1"/>
</dbReference>
<sequence>MSILLPLYIYPFLGAWDPLYAAATAHCDVDFTVILNPCSGPCMGSLPDQVYLDEIPKLRAFPNIRTLGYVATNYAEKAIDDVLAEIDVYAKWPRVTNNTKMRVDGIFLDETPSTYNAEDYAYLETASQAVRNGTTFRDRFVAHNPGLLPTSILNSHKVYQTSYLNLTDLTVVFEETFDKWLDKDTFDSLQAHKIRRSKLAVILHSLPNLSKQVLDFVVEQVEETADWLFLTDVREKDEYYHSFSGVFEGMIRSVDGKKRRRR</sequence>
<feature type="chain" id="PRO_5035442689" evidence="1">
    <location>
        <begin position="16"/>
        <end position="262"/>
    </location>
</feature>
<dbReference type="Proteomes" id="UP000813461">
    <property type="component" value="Unassembled WGS sequence"/>
</dbReference>
<feature type="signal peptide" evidence="1">
    <location>
        <begin position="1"/>
        <end position="15"/>
    </location>
</feature>
<organism evidence="2 3">
    <name type="scientific">Paraphoma chrysanthemicola</name>
    <dbReference type="NCBI Taxonomy" id="798071"/>
    <lineage>
        <taxon>Eukaryota</taxon>
        <taxon>Fungi</taxon>
        <taxon>Dikarya</taxon>
        <taxon>Ascomycota</taxon>
        <taxon>Pezizomycotina</taxon>
        <taxon>Dothideomycetes</taxon>
        <taxon>Pleosporomycetidae</taxon>
        <taxon>Pleosporales</taxon>
        <taxon>Pleosporineae</taxon>
        <taxon>Phaeosphaeriaceae</taxon>
        <taxon>Paraphoma</taxon>
    </lineage>
</organism>